<feature type="coiled-coil region" evidence="1">
    <location>
        <begin position="19"/>
        <end position="46"/>
    </location>
</feature>
<feature type="compositionally biased region" description="Polar residues" evidence="2">
    <location>
        <begin position="464"/>
        <end position="476"/>
    </location>
</feature>
<feature type="compositionally biased region" description="Basic and acidic residues" evidence="2">
    <location>
        <begin position="679"/>
        <end position="689"/>
    </location>
</feature>
<reference evidence="3" key="1">
    <citation type="submission" date="2022-01" db="EMBL/GenBank/DDBJ databases">
        <authorList>
            <person name="King R."/>
        </authorList>
    </citation>
    <scope>NUCLEOTIDE SEQUENCE</scope>
</reference>
<feature type="region of interest" description="Disordered" evidence="2">
    <location>
        <begin position="502"/>
        <end position="639"/>
    </location>
</feature>
<name>A0A9N9RK57_9DIPT</name>
<dbReference type="Proteomes" id="UP001153620">
    <property type="component" value="Chromosome 1"/>
</dbReference>
<keyword evidence="4" id="KW-1185">Reference proteome</keyword>
<feature type="compositionally biased region" description="Basic and acidic residues" evidence="2">
    <location>
        <begin position="546"/>
        <end position="558"/>
    </location>
</feature>
<feature type="region of interest" description="Disordered" evidence="2">
    <location>
        <begin position="151"/>
        <end position="174"/>
    </location>
</feature>
<evidence type="ECO:0008006" key="5">
    <source>
        <dbReference type="Google" id="ProtNLM"/>
    </source>
</evidence>
<reference evidence="3" key="2">
    <citation type="submission" date="2022-10" db="EMBL/GenBank/DDBJ databases">
        <authorList>
            <consortium name="ENA_rothamsted_submissions"/>
            <consortium name="culmorum"/>
            <person name="King R."/>
        </authorList>
    </citation>
    <scope>NUCLEOTIDE SEQUENCE</scope>
</reference>
<proteinExistence type="predicted"/>
<evidence type="ECO:0000313" key="4">
    <source>
        <dbReference type="Proteomes" id="UP001153620"/>
    </source>
</evidence>
<dbReference type="AlphaFoldDB" id="A0A9N9RK57"/>
<protein>
    <recommendedName>
        <fullName evidence="5">Inner centromere protein ARK-binding domain-containing protein</fullName>
    </recommendedName>
</protein>
<feature type="compositionally biased region" description="Basic and acidic residues" evidence="2">
    <location>
        <begin position="565"/>
        <end position="627"/>
    </location>
</feature>
<feature type="region of interest" description="Disordered" evidence="2">
    <location>
        <begin position="672"/>
        <end position="699"/>
    </location>
</feature>
<dbReference type="OrthoDB" id="6123at2759"/>
<feature type="region of interest" description="Disordered" evidence="2">
    <location>
        <begin position="325"/>
        <end position="347"/>
    </location>
</feature>
<gene>
    <name evidence="3" type="ORF">CHIRRI_LOCUS751</name>
</gene>
<keyword evidence="1" id="KW-0175">Coiled coil</keyword>
<sequence length="759" mass="86642">MDELRLRLNSKIHNIELFVLKTDEQIKELESNLKNYVLKAKETLQKKQVINPKPQKRLMRIICEDQEIDPIREEEPRPSTPPIPAIRNVEPVVPLQQKSPQRESLRPIRTAKTNASKNLKEVSTNVKLRNDNNVAVFVKSERISAANKKLRDSLKENAQPAHVSTDEGMQTGSEPDLTAVRDIKRSMSVEIIPSSKPIQIDITDDSSDKMPPPPIPIKNKKKAPKQAILELPTDPTQALPVRVTRSKIKKEKPSIGKTVSSKELQQPIVEEENHIRKSMSESVLQNQTQKVNDTIASLASKKGAKKKYPLPILVKIERISTEEVQKITSPSNVEMEPPHNDNENIPPAESAEKQQNFLINETVTISTNLPVNETVTLATNVNANETYNKNMHDSLMTEDNDEESSMELAPEKIKENKKIDHHPQLPLKLKTKNEVFNPYLSSPVKQKVQAFEKHAVTTPDKSKATSSKYSTLKNGTPSKIALYGAKTTPLNNAKQKYIAAISGSASSSTTSLSSNKKTATKKYTSLSQESNEDTRKNQAISINQQLEEKRKQREEKQKQVQLQREAIEKQKREQVMQQQRERDEKFRKIMQEKEEAKRMEAQKKKALKENQEKKYAEEKARKDDFALPKEPQSASKDDSLYIKMQKQILMEKSMSQKKKVVDKNTYSFEMLQTDDSTDDESHPSKKRPDPPQWSKKQVRTKQIYMQSYTNSNALDALFSSHPINVNLKEIFPTIDARKLIRNSSAVWNTPPRYSQMPKY</sequence>
<feature type="compositionally biased region" description="Low complexity" evidence="2">
    <location>
        <begin position="502"/>
        <end position="517"/>
    </location>
</feature>
<feature type="region of interest" description="Disordered" evidence="2">
    <location>
        <begin position="455"/>
        <end position="476"/>
    </location>
</feature>
<evidence type="ECO:0000256" key="1">
    <source>
        <dbReference type="SAM" id="Coils"/>
    </source>
</evidence>
<evidence type="ECO:0000256" key="2">
    <source>
        <dbReference type="SAM" id="MobiDB-lite"/>
    </source>
</evidence>
<dbReference type="EMBL" id="OU895877">
    <property type="protein sequence ID" value="CAG9797763.1"/>
    <property type="molecule type" value="Genomic_DNA"/>
</dbReference>
<accession>A0A9N9RK57</accession>
<organism evidence="3 4">
    <name type="scientific">Chironomus riparius</name>
    <dbReference type="NCBI Taxonomy" id="315576"/>
    <lineage>
        <taxon>Eukaryota</taxon>
        <taxon>Metazoa</taxon>
        <taxon>Ecdysozoa</taxon>
        <taxon>Arthropoda</taxon>
        <taxon>Hexapoda</taxon>
        <taxon>Insecta</taxon>
        <taxon>Pterygota</taxon>
        <taxon>Neoptera</taxon>
        <taxon>Endopterygota</taxon>
        <taxon>Diptera</taxon>
        <taxon>Nematocera</taxon>
        <taxon>Chironomoidea</taxon>
        <taxon>Chironomidae</taxon>
        <taxon>Chironominae</taxon>
        <taxon>Chironomus</taxon>
    </lineage>
</organism>
<evidence type="ECO:0000313" key="3">
    <source>
        <dbReference type="EMBL" id="CAG9797763.1"/>
    </source>
</evidence>